<dbReference type="PROSITE" id="PS50234">
    <property type="entry name" value="VWFA"/>
    <property type="match status" value="1"/>
</dbReference>
<sequence>MVQINFAEEEKLHFVSRLWQGQGCSEQYVSHKKKGGHVKMEYRPDTSNMQATTPSLTLNARPERHFIHPHGCCRFVAFHIHVACPPADPKTKRPPLELALVLDRSGSMSGEKLQTAKRAVLTLLDRLTPRDRVSVVVFDNAIDIVQPLNAVTPGFKLKVRNALRAIQARASTALHEGWLTGCDTLAATADSSEDHGLARCFLLTDGIANVGVTDPEQIASEAAGIREHAAISTSTFGIGLDYNELLLGPMAVAGGGQFHHLRTSEEIVNTFTGELEGLFSVAARQVRLEIEADPGINTELLSSYWMRSMSSRPQSWSIAIGDLQRDEDRQVIAQIYLPAQDRQEQQVLRTRLAWHIGDVEYHTAWQELSFSYADPSTCDAEARDAQVIHWAGWHQADRARRETVARNNRGDIDGARKYLKQEMQQIKQYGYDDKELLDEIAELGSLRQELAHAPMSPDLAKEQYYRQQLRSRGQADYRTPEE</sequence>
<evidence type="ECO:0000313" key="2">
    <source>
        <dbReference type="EMBL" id="QBD78641.1"/>
    </source>
</evidence>
<dbReference type="PANTHER" id="PTHR10579">
    <property type="entry name" value="CALCIUM-ACTIVATED CHLORIDE CHANNEL REGULATOR"/>
    <property type="match status" value="1"/>
</dbReference>
<evidence type="ECO:0000259" key="1">
    <source>
        <dbReference type="PROSITE" id="PS50234"/>
    </source>
</evidence>
<dbReference type="InterPro" id="IPR036465">
    <property type="entry name" value="vWFA_dom_sf"/>
</dbReference>
<dbReference type="Pfam" id="PF00092">
    <property type="entry name" value="VWA"/>
    <property type="match status" value="1"/>
</dbReference>
<feature type="domain" description="VWFA" evidence="1">
    <location>
        <begin position="97"/>
        <end position="282"/>
    </location>
</feature>
<dbReference type="EMBL" id="CP035758">
    <property type="protein sequence ID" value="QBD78641.1"/>
    <property type="molecule type" value="Genomic_DNA"/>
</dbReference>
<evidence type="ECO:0000313" key="3">
    <source>
        <dbReference type="Proteomes" id="UP000290365"/>
    </source>
</evidence>
<dbReference type="InterPro" id="IPR051266">
    <property type="entry name" value="CLCR"/>
</dbReference>
<dbReference type="SMART" id="SM00327">
    <property type="entry name" value="VWA"/>
    <property type="match status" value="1"/>
</dbReference>
<dbReference type="AlphaFoldDB" id="A0A4V0YZ65"/>
<dbReference type="SUPFAM" id="SSF53300">
    <property type="entry name" value="vWA-like"/>
    <property type="match status" value="1"/>
</dbReference>
<protein>
    <submittedName>
        <fullName evidence="2">VWA domain-containing protein</fullName>
    </submittedName>
</protein>
<name>A0A4V0YZ65_KTERU</name>
<gene>
    <name evidence="2" type="ORF">EPA93_22670</name>
</gene>
<keyword evidence="3" id="KW-1185">Reference proteome</keyword>
<dbReference type="Gene3D" id="3.40.50.410">
    <property type="entry name" value="von Willebrand factor, type A domain"/>
    <property type="match status" value="1"/>
</dbReference>
<dbReference type="Proteomes" id="UP000290365">
    <property type="component" value="Chromosome"/>
</dbReference>
<reference evidence="2 3" key="1">
    <citation type="submission" date="2019-01" db="EMBL/GenBank/DDBJ databases">
        <title>Ktedonosporobacter rubrisoli SCAWS-G2.</title>
        <authorList>
            <person name="Huang Y."/>
            <person name="Yan B."/>
        </authorList>
    </citation>
    <scope>NUCLEOTIDE SEQUENCE [LARGE SCALE GENOMIC DNA]</scope>
    <source>
        <strain evidence="2 3">SCAWS-G2</strain>
    </source>
</reference>
<accession>A0A4V0YZ65</accession>
<dbReference type="OrthoDB" id="9781333at2"/>
<dbReference type="PANTHER" id="PTHR10579:SF43">
    <property type="entry name" value="ZINC FINGER (C3HC4-TYPE RING FINGER) FAMILY PROTEIN"/>
    <property type="match status" value="1"/>
</dbReference>
<dbReference type="KEGG" id="kbs:EPA93_22670"/>
<dbReference type="InterPro" id="IPR002035">
    <property type="entry name" value="VWF_A"/>
</dbReference>
<proteinExistence type="predicted"/>
<organism evidence="2 3">
    <name type="scientific">Ktedonosporobacter rubrisoli</name>
    <dbReference type="NCBI Taxonomy" id="2509675"/>
    <lineage>
        <taxon>Bacteria</taxon>
        <taxon>Bacillati</taxon>
        <taxon>Chloroflexota</taxon>
        <taxon>Ktedonobacteria</taxon>
        <taxon>Ktedonobacterales</taxon>
        <taxon>Ktedonosporobacteraceae</taxon>
        <taxon>Ktedonosporobacter</taxon>
    </lineage>
</organism>